<organism evidence="2">
    <name type="scientific">Solanum chilense</name>
    <name type="common">Tomato</name>
    <name type="synonym">Lycopersicon chilense</name>
    <dbReference type="NCBI Taxonomy" id="4083"/>
    <lineage>
        <taxon>Eukaryota</taxon>
        <taxon>Viridiplantae</taxon>
        <taxon>Streptophyta</taxon>
        <taxon>Embryophyta</taxon>
        <taxon>Tracheophyta</taxon>
        <taxon>Spermatophyta</taxon>
        <taxon>Magnoliopsida</taxon>
        <taxon>eudicotyledons</taxon>
        <taxon>Gunneridae</taxon>
        <taxon>Pentapetalae</taxon>
        <taxon>asterids</taxon>
        <taxon>lamiids</taxon>
        <taxon>Solanales</taxon>
        <taxon>Solanaceae</taxon>
        <taxon>Solanoideae</taxon>
        <taxon>Solaneae</taxon>
        <taxon>Solanum</taxon>
        <taxon>Solanum subgen. Lycopersicon</taxon>
    </lineage>
</organism>
<feature type="compositionally biased region" description="Basic and acidic residues" evidence="1">
    <location>
        <begin position="116"/>
        <end position="139"/>
    </location>
</feature>
<evidence type="ECO:0000313" key="2">
    <source>
        <dbReference type="EMBL" id="TMX02496.1"/>
    </source>
</evidence>
<sequence length="155" mass="17930">MTIREYSLKFVKLSRYDTSLVSNSRDEMSKFLTWIVEDLEEECRAAMLHDSMDLSTLMVHVQQVDESSKRKHTRAGNKLRQAEENFSRKSSTGIRDKPKFKKGLSHQGESNSSKGLYDRDSESRVKRNNEVDTSQERQLCRKCGKLHGGELYNGH</sequence>
<reference evidence="2" key="1">
    <citation type="submission" date="2019-05" db="EMBL/GenBank/DDBJ databases">
        <title>The de novo reference genome and transcriptome assemblies of the wild tomato species Solanum chilense.</title>
        <authorList>
            <person name="Stam R."/>
            <person name="Nosenko T."/>
            <person name="Hoerger A.C."/>
            <person name="Stephan W."/>
            <person name="Seidel M.A."/>
            <person name="Kuhn J.M.M."/>
            <person name="Haberer G."/>
            <person name="Tellier A."/>
        </authorList>
    </citation>
    <scope>NUCLEOTIDE SEQUENCE</scope>
    <source>
        <tissue evidence="2">Mature leaves</tissue>
    </source>
</reference>
<evidence type="ECO:0008006" key="3">
    <source>
        <dbReference type="Google" id="ProtNLM"/>
    </source>
</evidence>
<dbReference type="EMBL" id="RXGB01000648">
    <property type="protein sequence ID" value="TMX02496.1"/>
    <property type="molecule type" value="Genomic_DNA"/>
</dbReference>
<protein>
    <recommendedName>
        <fullName evidence="3">Retrotransposon gag domain-containing protein</fullName>
    </recommendedName>
</protein>
<feature type="region of interest" description="Disordered" evidence="1">
    <location>
        <begin position="62"/>
        <end position="139"/>
    </location>
</feature>
<gene>
    <name evidence="2" type="ORF">EJD97_021354</name>
</gene>
<dbReference type="AlphaFoldDB" id="A0A6N2C781"/>
<comment type="caution">
    <text evidence="2">The sequence shown here is derived from an EMBL/GenBank/DDBJ whole genome shotgun (WGS) entry which is preliminary data.</text>
</comment>
<evidence type="ECO:0000256" key="1">
    <source>
        <dbReference type="SAM" id="MobiDB-lite"/>
    </source>
</evidence>
<accession>A0A6N2C781</accession>
<name>A0A6N2C781_SOLCI</name>
<proteinExistence type="predicted"/>